<dbReference type="InterPro" id="IPR022228">
    <property type="entry name" value="DUF3755"/>
</dbReference>
<evidence type="ECO:0000313" key="3">
    <source>
        <dbReference type="Proteomes" id="UP000009183"/>
    </source>
</evidence>
<dbReference type="PANTHER" id="PTHR14000">
    <property type="entry name" value="FINGER CCCH DOMAIN PROTEIN, PUTATIVE (DUF3755)-RELATED"/>
    <property type="match status" value="1"/>
</dbReference>
<evidence type="ECO:0000313" key="2">
    <source>
        <dbReference type="EMBL" id="CCB44536.1"/>
    </source>
</evidence>
<dbReference type="EMBL" id="FN594961">
    <property type="protein sequence ID" value="CCB44536.1"/>
    <property type="molecule type" value="Genomic_DNA"/>
</dbReference>
<name>F6GX50_VITVI</name>
<reference evidence="3" key="1">
    <citation type="journal article" date="2007" name="Nature">
        <title>The grapevine genome sequence suggests ancestral hexaploidization in major angiosperm phyla.</title>
        <authorList>
            <consortium name="The French-Italian Public Consortium for Grapevine Genome Characterization."/>
            <person name="Jaillon O."/>
            <person name="Aury J.-M."/>
            <person name="Noel B."/>
            <person name="Policriti A."/>
            <person name="Clepet C."/>
            <person name="Casagrande A."/>
            <person name="Choisne N."/>
            <person name="Aubourg S."/>
            <person name="Vitulo N."/>
            <person name="Jubin C."/>
            <person name="Vezzi A."/>
            <person name="Legeai F."/>
            <person name="Hugueney P."/>
            <person name="Dasilva C."/>
            <person name="Horner D."/>
            <person name="Mica E."/>
            <person name="Jublot D."/>
            <person name="Poulain J."/>
            <person name="Bruyere C."/>
            <person name="Billault A."/>
            <person name="Segurens B."/>
            <person name="Gouyvenoux M."/>
            <person name="Ugarte E."/>
            <person name="Cattonaro F."/>
            <person name="Anthouard V."/>
            <person name="Vico V."/>
            <person name="Del Fabbro C."/>
            <person name="Alaux M."/>
            <person name="Di Gaspero G."/>
            <person name="Dumas V."/>
            <person name="Felice N."/>
            <person name="Paillard S."/>
            <person name="Juman I."/>
            <person name="Moroldo M."/>
            <person name="Scalabrin S."/>
            <person name="Canaguier A."/>
            <person name="Le Clainche I."/>
            <person name="Malacrida G."/>
            <person name="Durand E."/>
            <person name="Pesole G."/>
            <person name="Laucou V."/>
            <person name="Chatelet P."/>
            <person name="Merdinoglu D."/>
            <person name="Delledonne M."/>
            <person name="Pezzotti M."/>
            <person name="Lecharny A."/>
            <person name="Scarpelli C."/>
            <person name="Artiguenave F."/>
            <person name="Pe M.E."/>
            <person name="Valle G."/>
            <person name="Morgante M."/>
            <person name="Caboche M."/>
            <person name="Adam-Blondon A.-F."/>
            <person name="Weissenbach J."/>
            <person name="Quetier F."/>
            <person name="Wincker P."/>
        </authorList>
    </citation>
    <scope>NUCLEOTIDE SEQUENCE [LARGE SCALE GENOMIC DNA]</scope>
    <source>
        <strain evidence="3">cv. Pinot noir / PN40024</strain>
    </source>
</reference>
<keyword evidence="3" id="KW-1185">Reference proteome</keyword>
<dbReference type="PANTHER" id="PTHR14000:SF45">
    <property type="entry name" value="FINGER CCCH DOMAIN PROTEIN, PUTATIVE (DUF3755)-RELATED"/>
    <property type="match status" value="1"/>
</dbReference>
<dbReference type="Proteomes" id="UP000009183">
    <property type="component" value="Unassembled WGS sequence, unordered"/>
</dbReference>
<sequence length="154" mass="16863">MADRKALGDGKGDRNETRSLDGFSELITREKGTEPSAKSSQLALQANAPPHVMPMIPVDFDDGKSSKANGVSAMKLLENNARAFNQIAANFSSLQIEDNISLFCQARDNLQVLLNSLKDEPEAMKKMPPLPDKLNEEMINSILHPPARPAPRQP</sequence>
<dbReference type="Pfam" id="PF12579">
    <property type="entry name" value="DUF3755"/>
    <property type="match status" value="1"/>
</dbReference>
<gene>
    <name evidence="2" type="ORF">VIT_00s0226g00110</name>
</gene>
<dbReference type="PaxDb" id="29760-VIT_00s0226g00110.t01"/>
<dbReference type="eggNOG" id="ENOG502QSDG">
    <property type="taxonomic scope" value="Eukaryota"/>
</dbReference>
<feature type="region of interest" description="Disordered" evidence="1">
    <location>
        <begin position="1"/>
        <end position="41"/>
    </location>
</feature>
<organism evidence="2 3">
    <name type="scientific">Vitis vinifera</name>
    <name type="common">Grape</name>
    <dbReference type="NCBI Taxonomy" id="29760"/>
    <lineage>
        <taxon>Eukaryota</taxon>
        <taxon>Viridiplantae</taxon>
        <taxon>Streptophyta</taxon>
        <taxon>Embryophyta</taxon>
        <taxon>Tracheophyta</taxon>
        <taxon>Spermatophyta</taxon>
        <taxon>Magnoliopsida</taxon>
        <taxon>eudicotyledons</taxon>
        <taxon>Gunneridae</taxon>
        <taxon>Pentapetalae</taxon>
        <taxon>rosids</taxon>
        <taxon>Vitales</taxon>
        <taxon>Vitaceae</taxon>
        <taxon>Viteae</taxon>
        <taxon>Vitis</taxon>
    </lineage>
</organism>
<evidence type="ECO:0000256" key="1">
    <source>
        <dbReference type="SAM" id="MobiDB-lite"/>
    </source>
</evidence>
<feature type="compositionally biased region" description="Basic and acidic residues" evidence="1">
    <location>
        <begin position="1"/>
        <end position="19"/>
    </location>
</feature>
<dbReference type="ExpressionAtlas" id="F6GX50">
    <property type="expression patterns" value="baseline"/>
</dbReference>
<dbReference type="InParanoid" id="F6GX50"/>
<accession>F6GX50</accession>
<dbReference type="HOGENOM" id="CLU_1707474_0_0_1"/>
<proteinExistence type="predicted"/>
<protein>
    <submittedName>
        <fullName evidence="2">Uncharacterized protein</fullName>
    </submittedName>
</protein>
<dbReference type="AlphaFoldDB" id="F6GX50"/>